<organism evidence="10">
    <name type="scientific">Scyliorhinus canicula</name>
    <name type="common">Small-spotted catshark</name>
    <name type="synonym">Squalus canicula</name>
    <dbReference type="NCBI Taxonomy" id="7830"/>
    <lineage>
        <taxon>Eukaryota</taxon>
        <taxon>Metazoa</taxon>
        <taxon>Chordata</taxon>
        <taxon>Craniata</taxon>
        <taxon>Vertebrata</taxon>
        <taxon>Chondrichthyes</taxon>
        <taxon>Elasmobranchii</taxon>
        <taxon>Galeomorphii</taxon>
        <taxon>Galeoidea</taxon>
        <taxon>Carcharhiniformes</taxon>
        <taxon>Scyliorhinidae</taxon>
        <taxon>Scyliorhinus</taxon>
    </lineage>
</organism>
<keyword evidence="7" id="KW-0539">Nucleus</keyword>
<evidence type="ECO:0000259" key="9">
    <source>
        <dbReference type="PROSITE" id="PS50888"/>
    </source>
</evidence>
<gene>
    <name evidence="10" type="primary">Ngn3</name>
</gene>
<evidence type="ECO:0000256" key="2">
    <source>
        <dbReference type="ARBA" id="ARBA00022782"/>
    </source>
</evidence>
<dbReference type="Pfam" id="PF00010">
    <property type="entry name" value="HLH"/>
    <property type="match status" value="1"/>
</dbReference>
<feature type="domain" description="BHLH" evidence="9">
    <location>
        <begin position="57"/>
        <end position="109"/>
    </location>
</feature>
<dbReference type="PROSITE" id="PS50888">
    <property type="entry name" value="BHLH"/>
    <property type="match status" value="1"/>
</dbReference>
<dbReference type="GO" id="GO:0007423">
    <property type="term" value="P:sensory organ development"/>
    <property type="evidence" value="ECO:0007669"/>
    <property type="project" value="TreeGrafter"/>
</dbReference>
<evidence type="ECO:0000313" key="10">
    <source>
        <dbReference type="EMBL" id="ASR74824.1"/>
    </source>
</evidence>
<dbReference type="GO" id="GO:0005634">
    <property type="term" value="C:nucleus"/>
    <property type="evidence" value="ECO:0007669"/>
    <property type="project" value="TreeGrafter"/>
</dbReference>
<feature type="region of interest" description="Disordered" evidence="8">
    <location>
        <begin position="1"/>
        <end position="71"/>
    </location>
</feature>
<keyword evidence="6" id="KW-0804">Transcription</keyword>
<dbReference type="FunFam" id="4.10.280.10:FF:000006">
    <property type="entry name" value="Neurogenic differentiation factor"/>
    <property type="match status" value="1"/>
</dbReference>
<feature type="compositionally biased region" description="Low complexity" evidence="8">
    <location>
        <begin position="18"/>
        <end position="30"/>
    </location>
</feature>
<dbReference type="CDD" id="cd19718">
    <property type="entry name" value="bHLH_TS_NGN3_ATOH5"/>
    <property type="match status" value="1"/>
</dbReference>
<feature type="region of interest" description="Disordered" evidence="8">
    <location>
        <begin position="127"/>
        <end position="208"/>
    </location>
</feature>
<evidence type="ECO:0000256" key="5">
    <source>
        <dbReference type="ARBA" id="ARBA00023125"/>
    </source>
</evidence>
<sequence>MSPKTDGSPGPFGREAVEGFPLSEGESSSPGRGGPEPAGPRRKKPRSRATGSRQRRSRRVKANDRERKRMHNLNHALDALRGVLPSFPDDAKLTKIETLRFAHNYIWALAETLRMAESRGGRGVAVQLGSPHSVCTPSSPDWDSSQSPPTPSSARDSPACRGFSQSPPSSARDSPACRGFSQSSSSSARDTPYLPGDSLHSPACRGFL</sequence>
<dbReference type="GO" id="GO:0045944">
    <property type="term" value="P:positive regulation of transcription by RNA polymerase II"/>
    <property type="evidence" value="ECO:0007669"/>
    <property type="project" value="TreeGrafter"/>
</dbReference>
<name>A0A343FMP9_SCYCA</name>
<reference evidence="10" key="1">
    <citation type="submission" date="2016-07" db="EMBL/GenBank/DDBJ databases">
        <authorList>
            <person name="Carlson J."/>
            <person name="Booth B."/>
            <person name="Frise E."/>
            <person name="Park S."/>
            <person name="Wan K."/>
            <person name="Yu C."/>
            <person name="Celniker S."/>
            <person name="Florea S."/>
            <person name="Webb J.S."/>
            <person name="Jaromczyk J."/>
            <person name="Schardl C.L."/>
        </authorList>
    </citation>
    <scope>NUCLEOTIDE SEQUENCE</scope>
</reference>
<reference evidence="10" key="2">
    <citation type="submission" date="2018-08" db="EMBL/GenBank/DDBJ databases">
        <title>Dual role of Nodal signalling in the control of asymmetric neurogenesis in the catshark developing habenulae.</title>
        <authorList>
            <person name="Lagadec R."/>
            <person name="Sanchez-Farias N."/>
            <person name="Menuet A."/>
            <person name="Mayeur H."/>
            <person name="Billoud B."/>
            <person name="Rodriguez-Moldes I."/>
            <person name="Candal E."/>
            <person name="Mazan S."/>
        </authorList>
    </citation>
    <scope>NUCLEOTIDE SEQUENCE</scope>
</reference>
<dbReference type="PANTHER" id="PTHR19290:SF94">
    <property type="entry name" value="NEUROGENIN-3"/>
    <property type="match status" value="1"/>
</dbReference>
<keyword evidence="3" id="KW-0524">Neurogenesis</keyword>
<dbReference type="GO" id="GO:0000981">
    <property type="term" value="F:DNA-binding transcription factor activity, RNA polymerase II-specific"/>
    <property type="evidence" value="ECO:0007669"/>
    <property type="project" value="TreeGrafter"/>
</dbReference>
<evidence type="ECO:0000256" key="7">
    <source>
        <dbReference type="ARBA" id="ARBA00023242"/>
    </source>
</evidence>
<accession>A0A343FMP9</accession>
<dbReference type="Gene3D" id="4.10.280.10">
    <property type="entry name" value="Helix-loop-helix DNA-binding domain"/>
    <property type="match status" value="1"/>
</dbReference>
<evidence type="ECO:0000256" key="1">
    <source>
        <dbReference type="ARBA" id="ARBA00022473"/>
    </source>
</evidence>
<evidence type="ECO:0000256" key="8">
    <source>
        <dbReference type="SAM" id="MobiDB-lite"/>
    </source>
</evidence>
<keyword evidence="1" id="KW-0217">Developmental protein</keyword>
<evidence type="ECO:0000256" key="4">
    <source>
        <dbReference type="ARBA" id="ARBA00023015"/>
    </source>
</evidence>
<dbReference type="InterPro" id="IPR032656">
    <property type="entry name" value="Ngn3_bHLH"/>
</dbReference>
<dbReference type="GO" id="GO:0070888">
    <property type="term" value="F:E-box binding"/>
    <property type="evidence" value="ECO:0007669"/>
    <property type="project" value="TreeGrafter"/>
</dbReference>
<protein>
    <submittedName>
        <fullName evidence="10">Neurogenin 3</fullName>
    </submittedName>
</protein>
<proteinExistence type="predicted"/>
<dbReference type="InterPro" id="IPR011598">
    <property type="entry name" value="bHLH_dom"/>
</dbReference>
<evidence type="ECO:0000256" key="6">
    <source>
        <dbReference type="ARBA" id="ARBA00023163"/>
    </source>
</evidence>
<dbReference type="InterPro" id="IPR050359">
    <property type="entry name" value="bHLH_transcription_factors"/>
</dbReference>
<keyword evidence="5" id="KW-0238">DNA-binding</keyword>
<dbReference type="GO" id="GO:0046983">
    <property type="term" value="F:protein dimerization activity"/>
    <property type="evidence" value="ECO:0007669"/>
    <property type="project" value="InterPro"/>
</dbReference>
<dbReference type="SUPFAM" id="SSF47459">
    <property type="entry name" value="HLH, helix-loop-helix DNA-binding domain"/>
    <property type="match status" value="1"/>
</dbReference>
<dbReference type="EMBL" id="KX618851">
    <property type="protein sequence ID" value="ASR74824.1"/>
    <property type="molecule type" value="Genomic_DNA"/>
</dbReference>
<evidence type="ECO:0000256" key="3">
    <source>
        <dbReference type="ARBA" id="ARBA00022902"/>
    </source>
</evidence>
<dbReference type="InterPro" id="IPR036638">
    <property type="entry name" value="HLH_DNA-bd_sf"/>
</dbReference>
<feature type="compositionally biased region" description="Basic residues" evidence="8">
    <location>
        <begin position="40"/>
        <end position="60"/>
    </location>
</feature>
<dbReference type="GO" id="GO:0061564">
    <property type="term" value="P:axon development"/>
    <property type="evidence" value="ECO:0007669"/>
    <property type="project" value="TreeGrafter"/>
</dbReference>
<feature type="compositionally biased region" description="Low complexity" evidence="8">
    <location>
        <begin position="136"/>
        <end position="147"/>
    </location>
</feature>
<dbReference type="SMART" id="SM00353">
    <property type="entry name" value="HLH"/>
    <property type="match status" value="1"/>
</dbReference>
<dbReference type="AlphaFoldDB" id="A0A343FMP9"/>
<dbReference type="PANTHER" id="PTHR19290">
    <property type="entry name" value="BASIC HELIX-LOOP-HELIX PROTEIN NEUROGENIN-RELATED"/>
    <property type="match status" value="1"/>
</dbReference>
<feature type="compositionally biased region" description="Polar residues" evidence="8">
    <location>
        <begin position="163"/>
        <end position="172"/>
    </location>
</feature>
<keyword evidence="4" id="KW-0805">Transcription regulation</keyword>
<keyword evidence="2" id="KW-0221">Differentiation</keyword>